<evidence type="ECO:0000256" key="1">
    <source>
        <dbReference type="SAM" id="Phobius"/>
    </source>
</evidence>
<reference evidence="2" key="1">
    <citation type="journal article" date="2021" name="PeerJ">
        <title>Extensive microbial diversity within the chicken gut microbiome revealed by metagenomics and culture.</title>
        <authorList>
            <person name="Gilroy R."/>
            <person name="Ravi A."/>
            <person name="Getino M."/>
            <person name="Pursley I."/>
            <person name="Horton D.L."/>
            <person name="Alikhan N.F."/>
            <person name="Baker D."/>
            <person name="Gharbi K."/>
            <person name="Hall N."/>
            <person name="Watson M."/>
            <person name="Adriaenssens E.M."/>
            <person name="Foster-Nyarko E."/>
            <person name="Jarju S."/>
            <person name="Secka A."/>
            <person name="Antonio M."/>
            <person name="Oren A."/>
            <person name="Chaudhuri R.R."/>
            <person name="La Ragione R."/>
            <person name="Hildebrand F."/>
            <person name="Pallen M.J."/>
        </authorList>
    </citation>
    <scope>NUCLEOTIDE SEQUENCE</scope>
    <source>
        <strain evidence="2">CHK192-9172</strain>
    </source>
</reference>
<protein>
    <submittedName>
        <fullName evidence="2">Uncharacterized protein</fullName>
    </submittedName>
</protein>
<sequence>MMVRYLLSPAEFYILVEKRKAGGKMGGRKYESDMTKKEKRELRRQQLKSTHGKARLDYIWTYYKLEMGLILVFVIIGALVINWLLSLRYDQFLYVGVINNTACNGEQMAQDYKKFIGNDNKFDTVEVDSTMTIDPDSEISDFYGSYRFTVYTSTSVLDAVIVDEETFESHKDVGVFLNLEDLVSEADPESLDSIADGVGLDLQGNEKLASYGVNTEEPVYLMVNRQTENAEHIVEFIRFLEE</sequence>
<keyword evidence="1" id="KW-0472">Membrane</keyword>
<dbReference type="Proteomes" id="UP000824024">
    <property type="component" value="Unassembled WGS sequence"/>
</dbReference>
<gene>
    <name evidence="2" type="ORF">IAA08_12815</name>
</gene>
<proteinExistence type="predicted"/>
<keyword evidence="1" id="KW-1133">Transmembrane helix</keyword>
<comment type="caution">
    <text evidence="2">The sequence shown here is derived from an EMBL/GenBank/DDBJ whole genome shotgun (WGS) entry which is preliminary data.</text>
</comment>
<evidence type="ECO:0000313" key="3">
    <source>
        <dbReference type="Proteomes" id="UP000824024"/>
    </source>
</evidence>
<organism evidence="2 3">
    <name type="scientific">Candidatus Eubacterium avistercoris</name>
    <dbReference type="NCBI Taxonomy" id="2838567"/>
    <lineage>
        <taxon>Bacteria</taxon>
        <taxon>Bacillati</taxon>
        <taxon>Bacillota</taxon>
        <taxon>Clostridia</taxon>
        <taxon>Eubacteriales</taxon>
        <taxon>Eubacteriaceae</taxon>
        <taxon>Eubacterium</taxon>
    </lineage>
</organism>
<dbReference type="AlphaFoldDB" id="A0A9D2D5I1"/>
<accession>A0A9D2D5I1</accession>
<keyword evidence="1" id="KW-0812">Transmembrane</keyword>
<name>A0A9D2D5I1_9FIRM</name>
<evidence type="ECO:0000313" key="2">
    <source>
        <dbReference type="EMBL" id="HIZ08805.1"/>
    </source>
</evidence>
<reference evidence="2" key="2">
    <citation type="submission" date="2021-04" db="EMBL/GenBank/DDBJ databases">
        <authorList>
            <person name="Gilroy R."/>
        </authorList>
    </citation>
    <scope>NUCLEOTIDE SEQUENCE</scope>
    <source>
        <strain evidence="2">CHK192-9172</strain>
    </source>
</reference>
<dbReference type="EMBL" id="DXCH01000340">
    <property type="protein sequence ID" value="HIZ08805.1"/>
    <property type="molecule type" value="Genomic_DNA"/>
</dbReference>
<feature type="transmembrane region" description="Helical" evidence="1">
    <location>
        <begin position="67"/>
        <end position="85"/>
    </location>
</feature>